<gene>
    <name evidence="10" type="ORF">EGK_04541</name>
</gene>
<dbReference type="Proteomes" id="UP000013456">
    <property type="component" value="Chromosome 12"/>
</dbReference>
<evidence type="ECO:0000256" key="6">
    <source>
        <dbReference type="PROSITE-ProRule" id="PRU00268"/>
    </source>
</evidence>
<dbReference type="SUPFAM" id="SSF54768">
    <property type="entry name" value="dsRNA-binding domain-like"/>
    <property type="match status" value="1"/>
</dbReference>
<dbReference type="AlphaFoldDB" id="G7N8B8"/>
<dbReference type="PROSITE" id="PS50881">
    <property type="entry name" value="S5_DSRBD"/>
    <property type="match status" value="1"/>
</dbReference>
<dbReference type="GO" id="GO:0006412">
    <property type="term" value="P:translation"/>
    <property type="evidence" value="ECO:0007669"/>
    <property type="project" value="InterPro"/>
</dbReference>
<feature type="region of interest" description="Disordered" evidence="8">
    <location>
        <begin position="1"/>
        <end position="23"/>
    </location>
</feature>
<evidence type="ECO:0000256" key="7">
    <source>
        <dbReference type="RuleBase" id="RU003823"/>
    </source>
</evidence>
<dbReference type="InterPro" id="IPR014721">
    <property type="entry name" value="Ribsml_uS5_D2-typ_fold_subgr"/>
</dbReference>
<evidence type="ECO:0000256" key="5">
    <source>
        <dbReference type="ARBA" id="ARBA00035407"/>
    </source>
</evidence>
<evidence type="ECO:0000313" key="10">
    <source>
        <dbReference type="EMBL" id="EHH21468.1"/>
    </source>
</evidence>
<keyword evidence="2 6" id="KW-0689">Ribosomal protein</keyword>
<dbReference type="PANTHER" id="PTHR13718:SF4">
    <property type="entry name" value="40S RIBOSOMAL PROTEIN S2"/>
    <property type="match status" value="1"/>
</dbReference>
<evidence type="ECO:0000256" key="3">
    <source>
        <dbReference type="ARBA" id="ARBA00023274"/>
    </source>
</evidence>
<accession>G7N8B8</accession>
<dbReference type="GO" id="GO:0015935">
    <property type="term" value="C:small ribosomal subunit"/>
    <property type="evidence" value="ECO:0007669"/>
    <property type="project" value="UniProtKB-ARBA"/>
</dbReference>
<dbReference type="Gene3D" id="3.30.160.20">
    <property type="match status" value="1"/>
</dbReference>
<evidence type="ECO:0000256" key="1">
    <source>
        <dbReference type="ARBA" id="ARBA00008945"/>
    </source>
</evidence>
<feature type="compositionally biased region" description="Gly residues" evidence="8">
    <location>
        <begin position="11"/>
        <end position="23"/>
    </location>
</feature>
<dbReference type="EMBL" id="CM001264">
    <property type="protein sequence ID" value="EHH21468.1"/>
    <property type="molecule type" value="Genomic_DNA"/>
</dbReference>
<dbReference type="FunFam" id="3.30.160.20:FF:000133">
    <property type="entry name" value="40S ribosomal protein S2"/>
    <property type="match status" value="1"/>
</dbReference>
<evidence type="ECO:0000256" key="2">
    <source>
        <dbReference type="ARBA" id="ARBA00022980"/>
    </source>
</evidence>
<dbReference type="GO" id="GO:0003723">
    <property type="term" value="F:RNA binding"/>
    <property type="evidence" value="ECO:0007669"/>
    <property type="project" value="InterPro"/>
</dbReference>
<dbReference type="Gene3D" id="3.30.230.10">
    <property type="match status" value="1"/>
</dbReference>
<organism evidence="10">
    <name type="scientific">Macaca mulatta</name>
    <name type="common">Rhesus macaque</name>
    <dbReference type="NCBI Taxonomy" id="9544"/>
    <lineage>
        <taxon>Eukaryota</taxon>
        <taxon>Metazoa</taxon>
        <taxon>Chordata</taxon>
        <taxon>Craniata</taxon>
        <taxon>Vertebrata</taxon>
        <taxon>Euteleostomi</taxon>
        <taxon>Mammalia</taxon>
        <taxon>Eutheria</taxon>
        <taxon>Euarchontoglires</taxon>
        <taxon>Primates</taxon>
        <taxon>Haplorrhini</taxon>
        <taxon>Catarrhini</taxon>
        <taxon>Cercopithecidae</taxon>
        <taxon>Cercopithecinae</taxon>
        <taxon>Macaca</taxon>
    </lineage>
</organism>
<dbReference type="Pfam" id="PF03719">
    <property type="entry name" value="Ribosomal_S5_C"/>
    <property type="match status" value="1"/>
</dbReference>
<proteinExistence type="inferred from homology"/>
<protein>
    <recommendedName>
        <fullName evidence="4">Small ribosomal subunit protein uS5</fullName>
    </recommendedName>
    <alternativeName>
        <fullName evidence="5">40S ribosomal protein S2</fullName>
    </alternativeName>
</protein>
<feature type="domain" description="S5 DRBM" evidence="9">
    <location>
        <begin position="103"/>
        <end position="166"/>
    </location>
</feature>
<dbReference type="SUPFAM" id="SSF54211">
    <property type="entry name" value="Ribosomal protein S5 domain 2-like"/>
    <property type="match status" value="1"/>
</dbReference>
<name>G7N8B8_MACMU</name>
<dbReference type="PANTHER" id="PTHR13718">
    <property type="entry name" value="RIBOSOMAL S SUBUNIT"/>
    <property type="match status" value="1"/>
</dbReference>
<evidence type="ECO:0000256" key="4">
    <source>
        <dbReference type="ARBA" id="ARBA00035255"/>
    </source>
</evidence>
<evidence type="ECO:0000259" key="9">
    <source>
        <dbReference type="PROSITE" id="PS50881"/>
    </source>
</evidence>
<comment type="similarity">
    <text evidence="1 7">Belongs to the universal ribosomal protein uS5 family.</text>
</comment>
<dbReference type="InterPro" id="IPR020568">
    <property type="entry name" value="Ribosomal_Su5_D2-typ_SF"/>
</dbReference>
<sequence>MADDAGARGVKAGGPRGPGMGNHGGFRRGFGSGIRGQGCGHGQGQAQHHGGCGGKAEYKEWMTVTKLGHLVKDMKIKSLEEIYLFSLPIKESEIIDFFLGATLKDKVLKIRLVQKKTHANQHTRFTAFVATGDYNGHVSLSVKCSKEVATAIHGAIILTKLSIVPACRGYWGNKISKPHTLPCKKLLMMTGTDDCYISARVCTATLGNFAKATFDAISKTSSYLTPDPWKESIFTKSPYQEYTDHFVKTHTRVSVQRTQAPAMATT</sequence>
<dbReference type="InterPro" id="IPR013810">
    <property type="entry name" value="Ribosomal_uS5_N"/>
</dbReference>
<dbReference type="InterPro" id="IPR005324">
    <property type="entry name" value="Ribosomal_uS5_C"/>
</dbReference>
<dbReference type="InterPro" id="IPR000851">
    <property type="entry name" value="Ribosomal_uS5"/>
</dbReference>
<reference evidence="10" key="1">
    <citation type="journal article" date="2011" name="Nat. Biotechnol.">
        <title>Genome sequencing and comparison of two nonhuman primate animal models, the cynomolgus and Chinese rhesus macaques.</title>
        <authorList>
            <person name="Yan G."/>
            <person name="Zhang G."/>
            <person name="Fang X."/>
            <person name="Zhang Y."/>
            <person name="Li C."/>
            <person name="Ling F."/>
            <person name="Cooper D.N."/>
            <person name="Li Q."/>
            <person name="Li Y."/>
            <person name="van Gool A.J."/>
            <person name="Du H."/>
            <person name="Chen J."/>
            <person name="Chen R."/>
            <person name="Zhang P."/>
            <person name="Huang Z."/>
            <person name="Thompson J.R."/>
            <person name="Meng Y."/>
            <person name="Bai Y."/>
            <person name="Wang J."/>
            <person name="Zhuo M."/>
            <person name="Wang T."/>
            <person name="Huang Y."/>
            <person name="Wei L."/>
            <person name="Li J."/>
            <person name="Wang Z."/>
            <person name="Hu H."/>
            <person name="Yang P."/>
            <person name="Le L."/>
            <person name="Stenson P.D."/>
            <person name="Li B."/>
            <person name="Liu X."/>
            <person name="Ball E.V."/>
            <person name="An N."/>
            <person name="Huang Q."/>
            <person name="Zhang Y."/>
            <person name="Fan W."/>
            <person name="Zhang X."/>
            <person name="Li Y."/>
            <person name="Wang W."/>
            <person name="Katze M.G."/>
            <person name="Su B."/>
            <person name="Nielsen R."/>
            <person name="Yang H."/>
            <person name="Wang J."/>
            <person name="Wang X."/>
            <person name="Wang J."/>
        </authorList>
    </citation>
    <scope>NUCLEOTIDE SEQUENCE [LARGE SCALE GENOMIC DNA]</scope>
    <source>
        <strain evidence="10">CR-5</strain>
    </source>
</reference>
<dbReference type="GO" id="GO:0003735">
    <property type="term" value="F:structural constituent of ribosome"/>
    <property type="evidence" value="ECO:0007669"/>
    <property type="project" value="UniProtKB-UniRule"/>
</dbReference>
<evidence type="ECO:0000256" key="8">
    <source>
        <dbReference type="SAM" id="MobiDB-lite"/>
    </source>
</evidence>
<keyword evidence="3 6" id="KW-0687">Ribonucleoprotein</keyword>
<dbReference type="Pfam" id="PF00333">
    <property type="entry name" value="Ribosomal_S5"/>
    <property type="match status" value="1"/>
</dbReference>